<name>A0A1Y5TQW9_9RHOB</name>
<feature type="domain" description="Periplasmic binding protein" evidence="5">
    <location>
        <begin position="27"/>
        <end position="279"/>
    </location>
</feature>
<protein>
    <submittedName>
        <fullName evidence="6">D-ribose-binding periplasmic protein</fullName>
    </submittedName>
</protein>
<dbReference type="SUPFAM" id="SSF53822">
    <property type="entry name" value="Periplasmic binding protein-like I"/>
    <property type="match status" value="1"/>
</dbReference>
<dbReference type="EMBL" id="FWFS01000015">
    <property type="protein sequence ID" value="SLN69442.1"/>
    <property type="molecule type" value="Genomic_DNA"/>
</dbReference>
<gene>
    <name evidence="6" type="primary">rbsB_6</name>
    <name evidence="6" type="ORF">AQS8620_03277</name>
</gene>
<comment type="similarity">
    <text evidence="2">Belongs to the bacterial solute-binding protein 2 family.</text>
</comment>
<dbReference type="InterPro" id="IPR025997">
    <property type="entry name" value="SBP_2_dom"/>
</dbReference>
<dbReference type="PANTHER" id="PTHR46847:SF1">
    <property type="entry name" value="D-ALLOSE-BINDING PERIPLASMIC PROTEIN-RELATED"/>
    <property type="match status" value="1"/>
</dbReference>
<dbReference type="Proteomes" id="UP000193862">
    <property type="component" value="Unassembled WGS sequence"/>
</dbReference>
<evidence type="ECO:0000313" key="7">
    <source>
        <dbReference type="Proteomes" id="UP000193862"/>
    </source>
</evidence>
<dbReference type="Pfam" id="PF13407">
    <property type="entry name" value="Peripla_BP_4"/>
    <property type="match status" value="1"/>
</dbReference>
<dbReference type="Gene3D" id="3.40.50.2300">
    <property type="match status" value="2"/>
</dbReference>
<feature type="signal peptide" evidence="4">
    <location>
        <begin position="1"/>
        <end position="21"/>
    </location>
</feature>
<accession>A0A1Y5TQW9</accession>
<dbReference type="OrthoDB" id="9805127at2"/>
<sequence>MFRTILCASLLSAVVSQGAAAQQKIVTVIVNDPSNPFWFAEGEAAKRQAQSLGYRVHVYAHSGDLKTEAQLMSRAIAHQSSAILLDPASSEKSLSSIRAVKDAEIPVFILNSRVKEGISQGQFVSDNLACARNSAMNFARFMGQKGRYIILHGPGSDLNSKLRRSGFEEVLQGYPELQPVASVVASWKRDVAFELVTGLVASGVKFEGILAANDEMALGAFDAVRNESWAAGIAIGGFDGSPEAVRAVAESKLSYTVLQPIVEISRKATIQMDSLIRSGKTLASAEVQSFPCDIITVQNAPLALQSGFELQTQ</sequence>
<dbReference type="AlphaFoldDB" id="A0A1Y5TQW9"/>
<comment type="subcellular location">
    <subcellularLocation>
        <location evidence="1">Cell envelope</location>
    </subcellularLocation>
</comment>
<evidence type="ECO:0000256" key="1">
    <source>
        <dbReference type="ARBA" id="ARBA00004196"/>
    </source>
</evidence>
<keyword evidence="7" id="KW-1185">Reference proteome</keyword>
<reference evidence="6 7" key="1">
    <citation type="submission" date="2017-03" db="EMBL/GenBank/DDBJ databases">
        <authorList>
            <person name="Afonso C.L."/>
            <person name="Miller P.J."/>
            <person name="Scott M.A."/>
            <person name="Spackman E."/>
            <person name="Goraichik I."/>
            <person name="Dimitrov K.M."/>
            <person name="Suarez D.L."/>
            <person name="Swayne D.E."/>
        </authorList>
    </citation>
    <scope>NUCLEOTIDE SEQUENCE [LARGE SCALE GENOMIC DNA]</scope>
    <source>
        <strain evidence="6 7">CECT 8620</strain>
    </source>
</reference>
<dbReference type="CDD" id="cd19967">
    <property type="entry name" value="PBP1_TmRBP-like"/>
    <property type="match status" value="1"/>
</dbReference>
<dbReference type="GO" id="GO:0030246">
    <property type="term" value="F:carbohydrate binding"/>
    <property type="evidence" value="ECO:0007669"/>
    <property type="project" value="UniProtKB-ARBA"/>
</dbReference>
<organism evidence="6 7">
    <name type="scientific">Aquimixticola soesokkakensis</name>
    <dbReference type="NCBI Taxonomy" id="1519096"/>
    <lineage>
        <taxon>Bacteria</taxon>
        <taxon>Pseudomonadati</taxon>
        <taxon>Pseudomonadota</taxon>
        <taxon>Alphaproteobacteria</taxon>
        <taxon>Rhodobacterales</taxon>
        <taxon>Paracoccaceae</taxon>
        <taxon>Aquimixticola</taxon>
    </lineage>
</organism>
<evidence type="ECO:0000259" key="5">
    <source>
        <dbReference type="Pfam" id="PF13407"/>
    </source>
</evidence>
<dbReference type="InterPro" id="IPR028082">
    <property type="entry name" value="Peripla_BP_I"/>
</dbReference>
<evidence type="ECO:0000256" key="3">
    <source>
        <dbReference type="ARBA" id="ARBA00022729"/>
    </source>
</evidence>
<feature type="chain" id="PRO_5010987215" evidence="4">
    <location>
        <begin position="22"/>
        <end position="313"/>
    </location>
</feature>
<dbReference type="PANTHER" id="PTHR46847">
    <property type="entry name" value="D-ALLOSE-BINDING PERIPLASMIC PROTEIN-RELATED"/>
    <property type="match status" value="1"/>
</dbReference>
<dbReference type="GO" id="GO:0030313">
    <property type="term" value="C:cell envelope"/>
    <property type="evidence" value="ECO:0007669"/>
    <property type="project" value="UniProtKB-SubCell"/>
</dbReference>
<proteinExistence type="inferred from homology"/>
<evidence type="ECO:0000313" key="6">
    <source>
        <dbReference type="EMBL" id="SLN69442.1"/>
    </source>
</evidence>
<evidence type="ECO:0000256" key="4">
    <source>
        <dbReference type="SAM" id="SignalP"/>
    </source>
</evidence>
<evidence type="ECO:0000256" key="2">
    <source>
        <dbReference type="ARBA" id="ARBA00007639"/>
    </source>
</evidence>
<keyword evidence="3 4" id="KW-0732">Signal</keyword>
<dbReference type="RefSeq" id="WP_085838076.1">
    <property type="nucleotide sequence ID" value="NZ_FWFS01000015.1"/>
</dbReference>